<proteinExistence type="predicted"/>
<comment type="caution">
    <text evidence="1">The sequence shown here is derived from an EMBL/GenBank/DDBJ whole genome shotgun (WGS) entry which is preliminary data.</text>
</comment>
<protein>
    <recommendedName>
        <fullName evidence="3">DUF4371 domain-containing protein</fullName>
    </recommendedName>
</protein>
<keyword evidence="2" id="KW-1185">Reference proteome</keyword>
<dbReference type="Proteomes" id="UP001381693">
    <property type="component" value="Unassembled WGS sequence"/>
</dbReference>
<gene>
    <name evidence="1" type="ORF">SK128_022760</name>
</gene>
<evidence type="ECO:0008006" key="3">
    <source>
        <dbReference type="Google" id="ProtNLM"/>
    </source>
</evidence>
<evidence type="ECO:0000313" key="1">
    <source>
        <dbReference type="EMBL" id="KAK7070127.1"/>
    </source>
</evidence>
<dbReference type="AlphaFoldDB" id="A0AAN8WSB7"/>
<dbReference type="EMBL" id="JAXCGZ010015529">
    <property type="protein sequence ID" value="KAK7070127.1"/>
    <property type="molecule type" value="Genomic_DNA"/>
</dbReference>
<accession>A0AAN8WSB7</accession>
<organism evidence="1 2">
    <name type="scientific">Halocaridina rubra</name>
    <name type="common">Hawaiian red shrimp</name>
    <dbReference type="NCBI Taxonomy" id="373956"/>
    <lineage>
        <taxon>Eukaryota</taxon>
        <taxon>Metazoa</taxon>
        <taxon>Ecdysozoa</taxon>
        <taxon>Arthropoda</taxon>
        <taxon>Crustacea</taxon>
        <taxon>Multicrustacea</taxon>
        <taxon>Malacostraca</taxon>
        <taxon>Eumalacostraca</taxon>
        <taxon>Eucarida</taxon>
        <taxon>Decapoda</taxon>
        <taxon>Pleocyemata</taxon>
        <taxon>Caridea</taxon>
        <taxon>Atyoidea</taxon>
        <taxon>Atyidae</taxon>
        <taxon>Halocaridina</taxon>
    </lineage>
</organism>
<evidence type="ECO:0000313" key="2">
    <source>
        <dbReference type="Proteomes" id="UP001381693"/>
    </source>
</evidence>
<sequence>MFGEPIMVKNATSKAEILAAAMAVEHHLSYTLMDHMPMVFPRKFPDSVIAKAYASKRTKSAALVDNVLAIHFREDLLKNFRDTQYLSFIMDETADISTESVMAIVLSHNNSSCCQGLQSAVYLDSQLLHQAINFGSPNAAAN</sequence>
<name>A0AAN8WSB7_HALRR</name>
<reference evidence="1 2" key="1">
    <citation type="submission" date="2023-11" db="EMBL/GenBank/DDBJ databases">
        <title>Halocaridina rubra genome assembly.</title>
        <authorList>
            <person name="Smith C."/>
        </authorList>
    </citation>
    <scope>NUCLEOTIDE SEQUENCE [LARGE SCALE GENOMIC DNA]</scope>
    <source>
        <strain evidence="1">EP-1</strain>
        <tissue evidence="1">Whole</tissue>
    </source>
</reference>